<keyword evidence="5" id="KW-0328">Glycosyltransferase</keyword>
<evidence type="ECO:0000256" key="3">
    <source>
        <dbReference type="PROSITE-ProRule" id="PRU00023"/>
    </source>
</evidence>
<protein>
    <submittedName>
        <fullName evidence="5">Procollagen galactosyltransferase</fullName>
    </submittedName>
</protein>
<dbReference type="InterPro" id="IPR036770">
    <property type="entry name" value="Ankyrin_rpt-contain_sf"/>
</dbReference>
<feature type="region of interest" description="Disordered" evidence="4">
    <location>
        <begin position="90"/>
        <end position="119"/>
    </location>
</feature>
<proteinExistence type="predicted"/>
<dbReference type="SUPFAM" id="SSF48403">
    <property type="entry name" value="Ankyrin repeat"/>
    <property type="match status" value="1"/>
</dbReference>
<comment type="caution">
    <text evidence="5">The sequence shown here is derived from an EMBL/GenBank/DDBJ whole genome shotgun (WGS) entry which is preliminary data.</text>
</comment>
<dbReference type="PANTHER" id="PTHR24198">
    <property type="entry name" value="ANKYRIN REPEAT AND PROTEIN KINASE DOMAIN-CONTAINING PROTEIN"/>
    <property type="match status" value="1"/>
</dbReference>
<keyword evidence="1" id="KW-0677">Repeat</keyword>
<feature type="compositionally biased region" description="Basic residues" evidence="4">
    <location>
        <begin position="90"/>
        <end position="100"/>
    </location>
</feature>
<dbReference type="PROSITE" id="PS50088">
    <property type="entry name" value="ANK_REPEAT"/>
    <property type="match status" value="2"/>
</dbReference>
<dbReference type="Pfam" id="PF12796">
    <property type="entry name" value="Ank_2"/>
    <property type="match status" value="1"/>
</dbReference>
<dbReference type="Proteomes" id="UP001363151">
    <property type="component" value="Unassembled WGS sequence"/>
</dbReference>
<keyword evidence="2 3" id="KW-0040">ANK repeat</keyword>
<evidence type="ECO:0000313" key="6">
    <source>
        <dbReference type="Proteomes" id="UP001363151"/>
    </source>
</evidence>
<dbReference type="Pfam" id="PF00023">
    <property type="entry name" value="Ank"/>
    <property type="match status" value="1"/>
</dbReference>
<feature type="repeat" description="ANK" evidence="3">
    <location>
        <begin position="252"/>
        <end position="290"/>
    </location>
</feature>
<keyword evidence="6" id="KW-1185">Reference proteome</keyword>
<dbReference type="EMBL" id="JBBJCI010000208">
    <property type="protein sequence ID" value="KAK7240874.1"/>
    <property type="molecule type" value="Genomic_DNA"/>
</dbReference>
<gene>
    <name evidence="5" type="ORF">SO694_00055050</name>
</gene>
<dbReference type="PANTHER" id="PTHR24198:SF165">
    <property type="entry name" value="ANKYRIN REPEAT-CONTAINING PROTEIN-RELATED"/>
    <property type="match status" value="1"/>
</dbReference>
<dbReference type="GO" id="GO:0016757">
    <property type="term" value="F:glycosyltransferase activity"/>
    <property type="evidence" value="ECO:0007669"/>
    <property type="project" value="UniProtKB-KW"/>
</dbReference>
<keyword evidence="5" id="KW-0808">Transferase</keyword>
<dbReference type="PROSITE" id="PS50297">
    <property type="entry name" value="ANK_REP_REGION"/>
    <property type="match status" value="2"/>
</dbReference>
<dbReference type="Gene3D" id="1.25.40.20">
    <property type="entry name" value="Ankyrin repeat-containing domain"/>
    <property type="match status" value="1"/>
</dbReference>
<dbReference type="InterPro" id="IPR002110">
    <property type="entry name" value="Ankyrin_rpt"/>
</dbReference>
<evidence type="ECO:0000256" key="2">
    <source>
        <dbReference type="ARBA" id="ARBA00023043"/>
    </source>
</evidence>
<dbReference type="SMART" id="SM00248">
    <property type="entry name" value="ANK"/>
    <property type="match status" value="3"/>
</dbReference>
<reference evidence="5 6" key="1">
    <citation type="submission" date="2024-03" db="EMBL/GenBank/DDBJ databases">
        <title>Aureococcus anophagefferens CCMP1851 and Kratosvirus quantuckense: Draft genome of a second virus-susceptible host strain in the model system.</title>
        <authorList>
            <person name="Chase E."/>
            <person name="Truchon A.R."/>
            <person name="Schepens W."/>
            <person name="Wilhelm S.W."/>
        </authorList>
    </citation>
    <scope>NUCLEOTIDE SEQUENCE [LARGE SCALE GENOMIC DNA]</scope>
    <source>
        <strain evidence="5 6">CCMP1851</strain>
    </source>
</reference>
<evidence type="ECO:0000313" key="5">
    <source>
        <dbReference type="EMBL" id="KAK7240874.1"/>
    </source>
</evidence>
<accession>A0ABR1FXA4</accession>
<sequence>MAGRVVSVHCIAGGGLEAKTLKLTLPAAWQESPCARLLKAVAKRCEGVDAGDLALETADGARVDAAAPIASTAAERDLFVRAAAASKPAARRRLSARRRGAAAAPGAAPPGPARQRISRSIREAKTIRVALAQRDDDDDVPLLVAHLGSLYVACAYGHDRSYKSLGKIFARFDRHGVDRLDAHGHAPLSHACAHGNPRAASLLLDRGASPDWRSVEGTTLLQLACSGRDAGHVDVACLLLNRGADLAAVTVAGETALHLAAYALLANRSQKTNMVRLLLASGADLEARSRCGVSPADVLARWLVVCRRPGGAPDPADSARRRVVDDADLTRIVCAYLFAGGDDRDGSRVGNLYTLPAAVPEAPRRLVAAEVEVDPTEGA</sequence>
<organism evidence="5 6">
    <name type="scientific">Aureococcus anophagefferens</name>
    <name type="common">Harmful bloom alga</name>
    <dbReference type="NCBI Taxonomy" id="44056"/>
    <lineage>
        <taxon>Eukaryota</taxon>
        <taxon>Sar</taxon>
        <taxon>Stramenopiles</taxon>
        <taxon>Ochrophyta</taxon>
        <taxon>Pelagophyceae</taxon>
        <taxon>Pelagomonadales</taxon>
        <taxon>Pelagomonadaceae</taxon>
        <taxon>Aureococcus</taxon>
    </lineage>
</organism>
<name>A0ABR1FXA4_AURAN</name>
<feature type="repeat" description="ANK" evidence="3">
    <location>
        <begin position="183"/>
        <end position="215"/>
    </location>
</feature>
<evidence type="ECO:0000256" key="4">
    <source>
        <dbReference type="SAM" id="MobiDB-lite"/>
    </source>
</evidence>
<evidence type="ECO:0000256" key="1">
    <source>
        <dbReference type="ARBA" id="ARBA00022737"/>
    </source>
</evidence>